<comment type="caution">
    <text evidence="6">The sequence shown here is derived from an EMBL/GenBank/DDBJ whole genome shotgun (WGS) entry which is preliminary data.</text>
</comment>
<feature type="transmembrane region" description="Helical" evidence="5">
    <location>
        <begin position="137"/>
        <end position="170"/>
    </location>
</feature>
<sequence length="444" mass="50164">MRRIGIQLGFRRGLRGDPGIPMQILWIVAYLVTAAFVVLILPFTIFYYEAEDPDQPKASKQVVEAVKYTAISIVIFVIFTVVGWVLLGTAQVPIENLYFSANVYNDGFTDYSLVSYANFVRGMQGANDAQLEFQVTFILYIIGVLNLGGVFCLVIFGGIGLSALPVDLLMAWRNRPRYMTKGAYQMYQEPILDRSIQLLEVGYRMKEKMKRTGGQPSGGRARRAYNKFRKDVFLLEERFNTLEKAYNRGIGPKLLTIIWAWIQLVLGVVAIVTSVLWIVQIFIVLIIKVPGNVFLSKMFNTLDAAFGLFGVCAYGVFAFYLLWCIFAGNFRFGLRVPFLFSIHPMKVGETMMNAFLFNTLLLLLSAVAVVQFCTDAFNAYTRLTGSDVIFNTGIKTLKGTKYIWFYYPYVLIALTFIAGAYFVVYPAVKPKKDKYGFLVKAKDA</sequence>
<keyword evidence="3 5" id="KW-1133">Transmembrane helix</keyword>
<dbReference type="Proteomes" id="UP000241769">
    <property type="component" value="Unassembled WGS sequence"/>
</dbReference>
<feature type="transmembrane region" description="Helical" evidence="5">
    <location>
        <begin position="406"/>
        <end position="428"/>
    </location>
</feature>
<organism evidence="6 7">
    <name type="scientific">Planoprotostelium fungivorum</name>
    <dbReference type="NCBI Taxonomy" id="1890364"/>
    <lineage>
        <taxon>Eukaryota</taxon>
        <taxon>Amoebozoa</taxon>
        <taxon>Evosea</taxon>
        <taxon>Variosea</taxon>
        <taxon>Cavosteliida</taxon>
        <taxon>Cavosteliaceae</taxon>
        <taxon>Planoprotostelium</taxon>
    </lineage>
</organism>
<evidence type="ECO:0000313" key="7">
    <source>
        <dbReference type="Proteomes" id="UP000241769"/>
    </source>
</evidence>
<keyword evidence="2 5" id="KW-0812">Transmembrane</keyword>
<reference evidence="6 7" key="1">
    <citation type="journal article" date="2018" name="Genome Biol. Evol.">
        <title>Multiple Roots of Fruiting Body Formation in Amoebozoa.</title>
        <authorList>
            <person name="Hillmann F."/>
            <person name="Forbes G."/>
            <person name="Novohradska S."/>
            <person name="Ferling I."/>
            <person name="Riege K."/>
            <person name="Groth M."/>
            <person name="Westermann M."/>
            <person name="Marz M."/>
            <person name="Spaller T."/>
            <person name="Winckler T."/>
            <person name="Schaap P."/>
            <person name="Glockner G."/>
        </authorList>
    </citation>
    <scope>NUCLEOTIDE SEQUENCE [LARGE SCALE GENOMIC DNA]</scope>
    <source>
        <strain evidence="6 7">Jena</strain>
    </source>
</reference>
<dbReference type="OrthoDB" id="73273at2759"/>
<dbReference type="InterPro" id="IPR006876">
    <property type="entry name" value="LMBR1-like_membr_prot"/>
</dbReference>
<evidence type="ECO:0000256" key="1">
    <source>
        <dbReference type="ARBA" id="ARBA00004141"/>
    </source>
</evidence>
<gene>
    <name evidence="6" type="ORF">PROFUN_04609</name>
</gene>
<accession>A0A2P6NUD7</accession>
<dbReference type="GO" id="GO:0016020">
    <property type="term" value="C:membrane"/>
    <property type="evidence" value="ECO:0007669"/>
    <property type="project" value="UniProtKB-SubCell"/>
</dbReference>
<dbReference type="InParanoid" id="A0A2P6NUD7"/>
<dbReference type="PANTHER" id="PTHR31652">
    <property type="entry name" value="LIMR FAMILY PROTEIN DDB_G0283707-RELATED"/>
    <property type="match status" value="1"/>
</dbReference>
<evidence type="ECO:0000256" key="3">
    <source>
        <dbReference type="ARBA" id="ARBA00022989"/>
    </source>
</evidence>
<name>A0A2P6NUD7_9EUKA</name>
<dbReference type="Pfam" id="PF04791">
    <property type="entry name" value="LMBR1"/>
    <property type="match status" value="2"/>
</dbReference>
<evidence type="ECO:0000313" key="6">
    <source>
        <dbReference type="EMBL" id="PRP87582.1"/>
    </source>
</evidence>
<feature type="transmembrane region" description="Helical" evidence="5">
    <location>
        <begin position="307"/>
        <end position="330"/>
    </location>
</feature>
<feature type="transmembrane region" description="Helical" evidence="5">
    <location>
        <begin position="254"/>
        <end position="287"/>
    </location>
</feature>
<dbReference type="EMBL" id="MDYQ01000019">
    <property type="protein sequence ID" value="PRP87582.1"/>
    <property type="molecule type" value="Genomic_DNA"/>
</dbReference>
<evidence type="ECO:0000256" key="4">
    <source>
        <dbReference type="ARBA" id="ARBA00023136"/>
    </source>
</evidence>
<keyword evidence="4 5" id="KW-0472">Membrane</keyword>
<comment type="subcellular location">
    <subcellularLocation>
        <location evidence="1">Membrane</location>
        <topology evidence="1">Multi-pass membrane protein</topology>
    </subcellularLocation>
</comment>
<evidence type="ECO:0000256" key="5">
    <source>
        <dbReference type="SAM" id="Phobius"/>
    </source>
</evidence>
<proteinExistence type="predicted"/>
<dbReference type="PANTHER" id="PTHR31652:SF0">
    <property type="entry name" value="LIMR FAMILY PROTEIN DDB_G0283707-RELATED"/>
    <property type="match status" value="1"/>
</dbReference>
<dbReference type="AlphaFoldDB" id="A0A2P6NUD7"/>
<dbReference type="STRING" id="1890364.A0A2P6NUD7"/>
<evidence type="ECO:0000256" key="2">
    <source>
        <dbReference type="ARBA" id="ARBA00022692"/>
    </source>
</evidence>
<keyword evidence="7" id="KW-1185">Reference proteome</keyword>
<feature type="transmembrane region" description="Helical" evidence="5">
    <location>
        <begin position="68"/>
        <end position="87"/>
    </location>
</feature>
<protein>
    <submittedName>
        <fullName evidence="6">Uncharacterized protein</fullName>
    </submittedName>
</protein>
<feature type="transmembrane region" description="Helical" evidence="5">
    <location>
        <begin position="351"/>
        <end position="372"/>
    </location>
</feature>
<feature type="transmembrane region" description="Helical" evidence="5">
    <location>
        <begin position="24"/>
        <end position="48"/>
    </location>
</feature>